<feature type="domain" description="Spt4/RpoE2 zinc finger" evidence="7">
    <location>
        <begin position="15"/>
        <end position="92"/>
    </location>
</feature>
<evidence type="ECO:0000256" key="2">
    <source>
        <dbReference type="ARBA" id="ARBA00010464"/>
    </source>
</evidence>
<dbReference type="OrthoDB" id="248751at2759"/>
<sequence>MQQSTSQLPKNKRDLRACKLCSLIKTLSQFKQDGCDNCEEILDLRRHPSRVAECTSSTFEGAIAMLKPERSWVAKWQRVDPYVPGLYAIRVSGRIPDDIEATLEQRGIRYRPRDGTAGDL</sequence>
<keyword evidence="5 6" id="KW-0539">Nucleus</keyword>
<dbReference type="Proteomes" id="UP000054350">
    <property type="component" value="Unassembled WGS sequence"/>
</dbReference>
<dbReference type="SMART" id="SM01389">
    <property type="entry name" value="Spt4"/>
    <property type="match status" value="1"/>
</dbReference>
<evidence type="ECO:0000256" key="5">
    <source>
        <dbReference type="ARBA" id="ARBA00023242"/>
    </source>
</evidence>
<evidence type="ECO:0000313" key="8">
    <source>
        <dbReference type="EMBL" id="KNE73313.1"/>
    </source>
</evidence>
<dbReference type="VEuPathDB" id="FungiDB:AMAG_17482"/>
<dbReference type="PANTHER" id="PTHR12882:SF1">
    <property type="entry name" value="TRANSCRIPTION ELONGATION FACTOR SPT4"/>
    <property type="match status" value="1"/>
</dbReference>
<comment type="subcellular location">
    <subcellularLocation>
        <location evidence="1 6">Nucleus</location>
    </subcellularLocation>
</comment>
<dbReference type="PANTHER" id="PTHR12882">
    <property type="entry name" value="SUPPRESSOR OF TY 4"/>
    <property type="match status" value="1"/>
</dbReference>
<gene>
    <name evidence="8" type="ORF">AMAG_17482</name>
</gene>
<proteinExistence type="inferred from homology"/>
<evidence type="ECO:0000256" key="3">
    <source>
        <dbReference type="ARBA" id="ARBA00020182"/>
    </source>
</evidence>
<dbReference type="STRING" id="578462.A0A0L0TEM6"/>
<dbReference type="EMBL" id="GG745394">
    <property type="protein sequence ID" value="KNE73313.1"/>
    <property type="molecule type" value="Genomic_DNA"/>
</dbReference>
<dbReference type="GO" id="GO:0032044">
    <property type="term" value="C:DSIF complex"/>
    <property type="evidence" value="ECO:0007669"/>
    <property type="project" value="TreeGrafter"/>
</dbReference>
<dbReference type="InterPro" id="IPR022800">
    <property type="entry name" value="Spt4/RpoE2_Znf"/>
</dbReference>
<comment type="similarity">
    <text evidence="2 6">Belongs to the SPT4 family.</text>
</comment>
<evidence type="ECO:0000256" key="6">
    <source>
        <dbReference type="PIRNR" id="PIRNR025023"/>
    </source>
</evidence>
<dbReference type="InterPro" id="IPR029040">
    <property type="entry name" value="RPABC4/Spt4"/>
</dbReference>
<dbReference type="PIRSF" id="PIRSF025023">
    <property type="entry name" value="Spt4"/>
    <property type="match status" value="1"/>
</dbReference>
<reference evidence="9" key="2">
    <citation type="submission" date="2009-11" db="EMBL/GenBank/DDBJ databases">
        <title>The Genome Sequence of Allomyces macrogynus strain ATCC 38327.</title>
        <authorList>
            <consortium name="The Broad Institute Genome Sequencing Platform"/>
            <person name="Russ C."/>
            <person name="Cuomo C."/>
            <person name="Shea T."/>
            <person name="Young S.K."/>
            <person name="Zeng Q."/>
            <person name="Koehrsen M."/>
            <person name="Haas B."/>
            <person name="Borodovsky M."/>
            <person name="Guigo R."/>
            <person name="Alvarado L."/>
            <person name="Berlin A."/>
            <person name="Borenstein D."/>
            <person name="Chen Z."/>
            <person name="Engels R."/>
            <person name="Freedman E."/>
            <person name="Gellesch M."/>
            <person name="Goldberg J."/>
            <person name="Griggs A."/>
            <person name="Gujja S."/>
            <person name="Heiman D."/>
            <person name="Hepburn T."/>
            <person name="Howarth C."/>
            <person name="Jen D."/>
            <person name="Larson L."/>
            <person name="Lewis B."/>
            <person name="Mehta T."/>
            <person name="Park D."/>
            <person name="Pearson M."/>
            <person name="Roberts A."/>
            <person name="Saif S."/>
            <person name="Shenoy N."/>
            <person name="Sisk P."/>
            <person name="Stolte C."/>
            <person name="Sykes S."/>
            <person name="Walk T."/>
            <person name="White J."/>
            <person name="Yandava C."/>
            <person name="Burger G."/>
            <person name="Gray M.W."/>
            <person name="Holland P.W.H."/>
            <person name="King N."/>
            <person name="Lang F.B.F."/>
            <person name="Roger A.J."/>
            <person name="Ruiz-Trillo I."/>
            <person name="Lander E."/>
            <person name="Nusbaum C."/>
        </authorList>
    </citation>
    <scope>NUCLEOTIDE SEQUENCE [LARGE SCALE GENOMIC DNA]</scope>
    <source>
        <strain evidence="9">ATCC 38327</strain>
    </source>
</reference>
<organism evidence="8 9">
    <name type="scientific">Allomyces macrogynus (strain ATCC 38327)</name>
    <name type="common">Allomyces javanicus var. macrogynus</name>
    <dbReference type="NCBI Taxonomy" id="578462"/>
    <lineage>
        <taxon>Eukaryota</taxon>
        <taxon>Fungi</taxon>
        <taxon>Fungi incertae sedis</taxon>
        <taxon>Blastocladiomycota</taxon>
        <taxon>Blastocladiomycetes</taxon>
        <taxon>Blastocladiales</taxon>
        <taxon>Blastocladiaceae</taxon>
        <taxon>Allomyces</taxon>
    </lineage>
</organism>
<dbReference type="InterPro" id="IPR009287">
    <property type="entry name" value="Spt4"/>
</dbReference>
<evidence type="ECO:0000313" key="9">
    <source>
        <dbReference type="Proteomes" id="UP000054350"/>
    </source>
</evidence>
<dbReference type="CDD" id="cd07973">
    <property type="entry name" value="Spt4"/>
    <property type="match status" value="1"/>
</dbReference>
<name>A0A0L0TEM6_ALLM3</name>
<dbReference type="OMA" id="FDGMIAV"/>
<accession>A0A0L0TEM6</accession>
<dbReference type="GO" id="GO:0000993">
    <property type="term" value="F:RNA polymerase II complex binding"/>
    <property type="evidence" value="ECO:0007669"/>
    <property type="project" value="TreeGrafter"/>
</dbReference>
<protein>
    <recommendedName>
        <fullName evidence="3 6">Transcription elongation factor SPT4</fullName>
    </recommendedName>
</protein>
<comment type="function">
    <text evidence="6">The SPT4-SPT5 complex mediates both activation and inhibition of transcription elongation, and plays a role in pre-mRNA processing. This complex seems to be important for the stability of the RNA polymerase II elongation machinery on the chromatin template but not for the inherent ability of this machinery to translocate down the gene.</text>
</comment>
<dbReference type="GO" id="GO:0140673">
    <property type="term" value="P:transcription elongation-coupled chromatin remodeling"/>
    <property type="evidence" value="ECO:0007669"/>
    <property type="project" value="InterPro"/>
</dbReference>
<dbReference type="SUPFAM" id="SSF63393">
    <property type="entry name" value="RNA polymerase subunits"/>
    <property type="match status" value="1"/>
</dbReference>
<evidence type="ECO:0000259" key="7">
    <source>
        <dbReference type="SMART" id="SM01389"/>
    </source>
</evidence>
<dbReference type="eggNOG" id="KOG3490">
    <property type="taxonomic scope" value="Eukaryota"/>
</dbReference>
<dbReference type="Gene3D" id="3.30.40.210">
    <property type="match status" value="1"/>
</dbReference>
<keyword evidence="9" id="KW-1185">Reference proteome</keyword>
<evidence type="ECO:0000256" key="4">
    <source>
        <dbReference type="ARBA" id="ARBA00023163"/>
    </source>
</evidence>
<reference evidence="8 9" key="1">
    <citation type="submission" date="2009-11" db="EMBL/GenBank/DDBJ databases">
        <title>Annotation of Allomyces macrogynus ATCC 38327.</title>
        <authorList>
            <consortium name="The Broad Institute Genome Sequencing Platform"/>
            <person name="Russ C."/>
            <person name="Cuomo C."/>
            <person name="Burger G."/>
            <person name="Gray M.W."/>
            <person name="Holland P.W.H."/>
            <person name="King N."/>
            <person name="Lang F.B.F."/>
            <person name="Roger A.J."/>
            <person name="Ruiz-Trillo I."/>
            <person name="Young S.K."/>
            <person name="Zeng Q."/>
            <person name="Gargeya S."/>
            <person name="Fitzgerald M."/>
            <person name="Haas B."/>
            <person name="Abouelleil A."/>
            <person name="Alvarado L."/>
            <person name="Arachchi H.M."/>
            <person name="Berlin A."/>
            <person name="Chapman S.B."/>
            <person name="Gearin G."/>
            <person name="Goldberg J."/>
            <person name="Griggs A."/>
            <person name="Gujja S."/>
            <person name="Hansen M."/>
            <person name="Heiman D."/>
            <person name="Howarth C."/>
            <person name="Larimer J."/>
            <person name="Lui A."/>
            <person name="MacDonald P.J.P."/>
            <person name="McCowen C."/>
            <person name="Montmayeur A."/>
            <person name="Murphy C."/>
            <person name="Neiman D."/>
            <person name="Pearson M."/>
            <person name="Priest M."/>
            <person name="Roberts A."/>
            <person name="Saif S."/>
            <person name="Shea T."/>
            <person name="Sisk P."/>
            <person name="Stolte C."/>
            <person name="Sykes S."/>
            <person name="Wortman J."/>
            <person name="Nusbaum C."/>
            <person name="Birren B."/>
        </authorList>
    </citation>
    <scope>NUCLEOTIDE SEQUENCE [LARGE SCALE GENOMIC DNA]</scope>
    <source>
        <strain evidence="8 9">ATCC 38327</strain>
    </source>
</reference>
<evidence type="ECO:0000256" key="1">
    <source>
        <dbReference type="ARBA" id="ARBA00004123"/>
    </source>
</evidence>
<dbReference type="Pfam" id="PF06093">
    <property type="entry name" value="Spt4"/>
    <property type="match status" value="1"/>
</dbReference>
<dbReference type="InterPro" id="IPR038510">
    <property type="entry name" value="Spt4_sf"/>
</dbReference>
<dbReference type="GO" id="GO:0006355">
    <property type="term" value="P:regulation of DNA-templated transcription"/>
    <property type="evidence" value="ECO:0007669"/>
    <property type="project" value="InterPro"/>
</dbReference>
<dbReference type="AlphaFoldDB" id="A0A0L0TEM6"/>
<dbReference type="GO" id="GO:0008270">
    <property type="term" value="F:zinc ion binding"/>
    <property type="evidence" value="ECO:0007669"/>
    <property type="project" value="InterPro"/>
</dbReference>
<keyword evidence="4 6" id="KW-0804">Transcription</keyword>